<name>A0ABQ9JRL0_9CUCU</name>
<keyword evidence="2" id="KW-1185">Reference proteome</keyword>
<organism evidence="1 2">
    <name type="scientific">Molorchus minor</name>
    <dbReference type="NCBI Taxonomy" id="1323400"/>
    <lineage>
        <taxon>Eukaryota</taxon>
        <taxon>Metazoa</taxon>
        <taxon>Ecdysozoa</taxon>
        <taxon>Arthropoda</taxon>
        <taxon>Hexapoda</taxon>
        <taxon>Insecta</taxon>
        <taxon>Pterygota</taxon>
        <taxon>Neoptera</taxon>
        <taxon>Endopterygota</taxon>
        <taxon>Coleoptera</taxon>
        <taxon>Polyphaga</taxon>
        <taxon>Cucujiformia</taxon>
        <taxon>Chrysomeloidea</taxon>
        <taxon>Cerambycidae</taxon>
        <taxon>Lamiinae</taxon>
        <taxon>Monochamini</taxon>
        <taxon>Molorchus</taxon>
    </lineage>
</organism>
<evidence type="ECO:0008006" key="3">
    <source>
        <dbReference type="Google" id="ProtNLM"/>
    </source>
</evidence>
<accession>A0ABQ9JRL0</accession>
<dbReference type="Proteomes" id="UP001162164">
    <property type="component" value="Unassembled WGS sequence"/>
</dbReference>
<evidence type="ECO:0000313" key="1">
    <source>
        <dbReference type="EMBL" id="KAJ8980700.1"/>
    </source>
</evidence>
<reference evidence="1" key="1">
    <citation type="journal article" date="2023" name="Insect Mol. Biol.">
        <title>Genome sequencing provides insights into the evolution of gene families encoding plant cell wall-degrading enzymes in longhorned beetles.</title>
        <authorList>
            <person name="Shin N.R."/>
            <person name="Okamura Y."/>
            <person name="Kirsch R."/>
            <person name="Pauchet Y."/>
        </authorList>
    </citation>
    <scope>NUCLEOTIDE SEQUENCE</scope>
    <source>
        <strain evidence="1">MMC_N1</strain>
    </source>
</reference>
<comment type="caution">
    <text evidence="1">The sequence shown here is derived from an EMBL/GenBank/DDBJ whole genome shotgun (WGS) entry which is preliminary data.</text>
</comment>
<protein>
    <recommendedName>
        <fullName evidence="3">Secreted protein</fullName>
    </recommendedName>
</protein>
<dbReference type="EMBL" id="JAPWTJ010000241">
    <property type="protein sequence ID" value="KAJ8980700.1"/>
    <property type="molecule type" value="Genomic_DNA"/>
</dbReference>
<evidence type="ECO:0000313" key="2">
    <source>
        <dbReference type="Proteomes" id="UP001162164"/>
    </source>
</evidence>
<proteinExistence type="predicted"/>
<gene>
    <name evidence="1" type="ORF">NQ317_007921</name>
</gene>
<sequence length="83" mass="9109">MTLSLIIPAQMLTFPGLWKLTPSPLLTQVSASESYTSNVEGGNKHKHIDRRTCRVEFLLIKIASCPYISSLFGTRAGQSTLGK</sequence>